<keyword evidence="3" id="KW-1185">Reference proteome</keyword>
<protein>
    <recommendedName>
        <fullName evidence="1">YqaJ viral recombinase domain-containing protein</fullName>
    </recommendedName>
</protein>
<dbReference type="CDD" id="cd22343">
    <property type="entry name" value="PDDEXK_lambda_exonuclease-like"/>
    <property type="match status" value="1"/>
</dbReference>
<dbReference type="InterPro" id="IPR019080">
    <property type="entry name" value="YqaJ_viral_recombinase"/>
</dbReference>
<dbReference type="OrthoDB" id="6155932at2759"/>
<sequence>MAGLGEVCSHAAALMYTVLAAVDKREGQTCTEKPCTWTKPRTKKVKYDELSHLCLPRASCNSRPFAAQHHLLMSSSSSVHSFTKVKAKRQSPRKVPSVTEGHSLRYMPKTVLLDLPTPLTTLDASTRLEMDLPALLEEGAKIFEELHLTPEQKKEDTARESYLMAMQDLHADLNVAASGFTINPKLPWIGASTDVVTCACHEPGVLEIKCPFSAKDRTLHECVKDSQFCLTVTEEGVLSLKLDHRYVYQVQAQMHVAEVTFCDFVVWTPQ</sequence>
<proteinExistence type="predicted"/>
<dbReference type="PANTHER" id="PTHR47526">
    <property type="entry name" value="ATP-DEPENDENT DNA HELICASE"/>
    <property type="match status" value="1"/>
</dbReference>
<feature type="domain" description="YqaJ viral recombinase" evidence="1">
    <location>
        <begin position="153"/>
        <end position="258"/>
    </location>
</feature>
<organism evidence="2 3">
    <name type="scientific">Anabarilius grahami</name>
    <name type="common">Kanglang fish</name>
    <name type="synonym">Barilius grahami</name>
    <dbReference type="NCBI Taxonomy" id="495550"/>
    <lineage>
        <taxon>Eukaryota</taxon>
        <taxon>Metazoa</taxon>
        <taxon>Chordata</taxon>
        <taxon>Craniata</taxon>
        <taxon>Vertebrata</taxon>
        <taxon>Euteleostomi</taxon>
        <taxon>Actinopterygii</taxon>
        <taxon>Neopterygii</taxon>
        <taxon>Teleostei</taxon>
        <taxon>Ostariophysi</taxon>
        <taxon>Cypriniformes</taxon>
        <taxon>Xenocyprididae</taxon>
        <taxon>Xenocypridinae</taxon>
        <taxon>Xenocypridinae incertae sedis</taxon>
        <taxon>Anabarilius</taxon>
    </lineage>
</organism>
<dbReference type="Proteomes" id="UP000281406">
    <property type="component" value="Unassembled WGS sequence"/>
</dbReference>
<evidence type="ECO:0000259" key="1">
    <source>
        <dbReference type="Pfam" id="PF09588"/>
    </source>
</evidence>
<dbReference type="InterPro" id="IPR011604">
    <property type="entry name" value="PDDEXK-like_dom_sf"/>
</dbReference>
<dbReference type="SUPFAM" id="SSF52980">
    <property type="entry name" value="Restriction endonuclease-like"/>
    <property type="match status" value="1"/>
</dbReference>
<reference evidence="2 3" key="1">
    <citation type="submission" date="2018-10" db="EMBL/GenBank/DDBJ databases">
        <title>Genome assembly for a Yunnan-Guizhou Plateau 3E fish, Anabarilius grahami (Regan), and its evolutionary and genetic applications.</title>
        <authorList>
            <person name="Jiang W."/>
        </authorList>
    </citation>
    <scope>NUCLEOTIDE SEQUENCE [LARGE SCALE GENOMIC DNA]</scope>
    <source>
        <strain evidence="2">AG-KIZ</strain>
        <tissue evidence="2">Muscle</tissue>
    </source>
</reference>
<dbReference type="AlphaFoldDB" id="A0A3N0XGA2"/>
<evidence type="ECO:0000313" key="2">
    <source>
        <dbReference type="EMBL" id="ROI16374.1"/>
    </source>
</evidence>
<comment type="caution">
    <text evidence="2">The sequence shown here is derived from an EMBL/GenBank/DDBJ whole genome shotgun (WGS) entry which is preliminary data.</text>
</comment>
<name>A0A3N0XGA2_ANAGA</name>
<dbReference type="EMBL" id="RJVU01075462">
    <property type="protein sequence ID" value="ROI16374.1"/>
    <property type="molecule type" value="Genomic_DNA"/>
</dbReference>
<accession>A0A3N0XGA2</accession>
<dbReference type="Gene3D" id="3.90.320.10">
    <property type="match status" value="1"/>
</dbReference>
<dbReference type="PANTHER" id="PTHR47526:SF3">
    <property type="entry name" value="PHD-TYPE DOMAIN-CONTAINING PROTEIN"/>
    <property type="match status" value="1"/>
</dbReference>
<gene>
    <name evidence="2" type="ORF">DPX16_6394</name>
</gene>
<dbReference type="InterPro" id="IPR011335">
    <property type="entry name" value="Restrct_endonuc-II-like"/>
</dbReference>
<dbReference type="GO" id="GO:0006281">
    <property type="term" value="P:DNA repair"/>
    <property type="evidence" value="ECO:0007669"/>
    <property type="project" value="UniProtKB-ARBA"/>
</dbReference>
<evidence type="ECO:0000313" key="3">
    <source>
        <dbReference type="Proteomes" id="UP000281406"/>
    </source>
</evidence>
<dbReference type="Pfam" id="PF09588">
    <property type="entry name" value="YqaJ"/>
    <property type="match status" value="1"/>
</dbReference>